<feature type="domain" description="VWFA" evidence="5">
    <location>
        <begin position="170"/>
        <end position="429"/>
    </location>
</feature>
<feature type="region of interest" description="Disordered" evidence="3">
    <location>
        <begin position="1133"/>
        <end position="1153"/>
    </location>
</feature>
<feature type="chain" id="PRO_5015691887" evidence="4">
    <location>
        <begin position="29"/>
        <end position="1153"/>
    </location>
</feature>
<dbReference type="InterPro" id="IPR008707">
    <property type="entry name" value="B-propeller_PilY1"/>
</dbReference>
<protein>
    <submittedName>
        <fullName evidence="6">PilC-like protein with beta-propeller domain</fullName>
    </submittedName>
</protein>
<evidence type="ECO:0000259" key="5">
    <source>
        <dbReference type="PROSITE" id="PS50234"/>
    </source>
</evidence>
<dbReference type="InterPro" id="IPR036465">
    <property type="entry name" value="vWFA_dom_sf"/>
</dbReference>
<feature type="signal peptide" evidence="4">
    <location>
        <begin position="1"/>
        <end position="28"/>
    </location>
</feature>
<dbReference type="PROSITE" id="PS50234">
    <property type="entry name" value="VWFA"/>
    <property type="match status" value="1"/>
</dbReference>
<keyword evidence="1" id="KW-0479">Metal-binding</keyword>
<evidence type="ECO:0000256" key="4">
    <source>
        <dbReference type="SAM" id="SignalP"/>
    </source>
</evidence>
<dbReference type="Gene3D" id="3.40.50.410">
    <property type="entry name" value="von Willebrand factor, type A domain"/>
    <property type="match status" value="1"/>
</dbReference>
<dbReference type="Pfam" id="PF05567">
    <property type="entry name" value="T4P_PilY1"/>
    <property type="match status" value="1"/>
</dbReference>
<proteinExistence type="predicted"/>
<dbReference type="InterPro" id="IPR002035">
    <property type="entry name" value="VWF_A"/>
</dbReference>
<dbReference type="AlphaFoldDB" id="A0A2S6HKC9"/>
<sequence>MDISKIRKATLMLLFGVALSVVLEPASAITPAQTPLYIGISAAKPNIMLMVDSSGSMTENVMTASTTTTPNDAPLSYSYSCPSANELSGGVAPPATPSTMINMKVNSSGTVQVCTKSSCSKTATFGGKKKGKCFNNTQNYTVAYYNGSSLAGGPHTGLKLNWYFSTGNFASGSLTATQTTTSNRTTIAKQAATDLVTSLTPDSGGQTTVRMGLARYDGATDDGGMLLSEIKDLDSAHSTALLDQISNIPASGYTPLAETLSDIGKYFATGETGNLTLHPATTKVTASAASIFSKADGTSRSIKNSTGNASLAAPILGYCQKSFVILVSDGLPTRDTEISSYLRNYTNGGEYLDDVAQALYEMDLRPSLDSTLKANTHTKNNVTTYAIGFADSSLNNTTSVLSNAAKVGGGKFYFAENANELASALDDTISDISSKIGSSSSVVANAAKLDANAAIYQGKFDSADWTGSLSMFPLGITEDTNGNGILDTGEDTNSNGKLDGGAIGTALWNAAEHIPAFDSRNIFTYDPAGTPKGITFVCANLTAGQKTALGISNCSSTTDQGVWRLNYIRGDWSHEEKNPARTDTDTIRSATAADWVFRNRTHLDKTTLAKVAPDPWVLGDIVNSNPAYVSAENYGYDKLSGSEGSTYKAFVTSNATRRKMIYVGANDGMLHGFDASASGTDAGKEILAYIPNAVYSGLSALSSPGYSHQYLVDGSSRVADAYFGSAWHTMLVSSTGAGGKAVFGLDVTNPGSFGSSNVLWEISDTDSPAASDLTSDTTATRGFANNLGYTLPQTAIVKMHDGSWAAIVANGYGSVNNLAVLYIIDVQTGQLIAAIDTKAGSSTTPNGLSSPIPVDTNNDRIVDSIYAGDLLGNMWKFDVSSSNTNQWKVAYGTAAVPAPLYIACTNTSACDTTRQPITAKPQVGKVGTGQSAGIMVYFGTGKYFEATDNDVTNAQTQTFYGIWDNGAAVAKSDLQAQTITQVVTSSGYSLRISSNNTMNYPSQKGWYINLPSAGERAVSAPLIRNGHIIFTTLIPIPPAGTEVCGAGSEATSMLMELDALTGSRLPDTAGGAPWDITGDGMINADDLIELPDGTHVAPSGIQLDGGAGTPAVVSDGKREDKIFSISKNAGLQSIKEQGSSSSSGGRESWRQLQ</sequence>
<dbReference type="RefSeq" id="WP_104427345.1">
    <property type="nucleotide sequence ID" value="NZ_PTIZ01000001.1"/>
</dbReference>
<keyword evidence="4" id="KW-0732">Signal</keyword>
<evidence type="ECO:0000313" key="7">
    <source>
        <dbReference type="Proteomes" id="UP000240010"/>
    </source>
</evidence>
<gene>
    <name evidence="6" type="ORF">B0F87_101321</name>
</gene>
<keyword evidence="2" id="KW-0106">Calcium</keyword>
<name>A0A2S6HKC9_9GAMM</name>
<dbReference type="SUPFAM" id="SSF53300">
    <property type="entry name" value="vWA-like"/>
    <property type="match status" value="1"/>
</dbReference>
<reference evidence="6 7" key="1">
    <citation type="submission" date="2018-02" db="EMBL/GenBank/DDBJ databases">
        <title>Subsurface microbial communities from deep shales in Ohio and West Virginia, USA.</title>
        <authorList>
            <person name="Wrighton K."/>
        </authorList>
    </citation>
    <scope>NUCLEOTIDE SEQUENCE [LARGE SCALE GENOMIC DNA]</scope>
    <source>
        <strain evidence="6 7">OWC-DMM</strain>
    </source>
</reference>
<evidence type="ECO:0000313" key="6">
    <source>
        <dbReference type="EMBL" id="PPK77939.1"/>
    </source>
</evidence>
<comment type="caution">
    <text evidence="6">The sequence shown here is derived from an EMBL/GenBank/DDBJ whole genome shotgun (WGS) entry which is preliminary data.</text>
</comment>
<evidence type="ECO:0000256" key="1">
    <source>
        <dbReference type="ARBA" id="ARBA00022723"/>
    </source>
</evidence>
<dbReference type="GO" id="GO:0046872">
    <property type="term" value="F:metal ion binding"/>
    <property type="evidence" value="ECO:0007669"/>
    <property type="project" value="UniProtKB-KW"/>
</dbReference>
<accession>A0A2S6HKC9</accession>
<organism evidence="6 7">
    <name type="scientific">Methylobacter tundripaludum</name>
    <dbReference type="NCBI Taxonomy" id="173365"/>
    <lineage>
        <taxon>Bacteria</taxon>
        <taxon>Pseudomonadati</taxon>
        <taxon>Pseudomonadota</taxon>
        <taxon>Gammaproteobacteria</taxon>
        <taxon>Methylococcales</taxon>
        <taxon>Methylococcaceae</taxon>
        <taxon>Methylobacter</taxon>
    </lineage>
</organism>
<evidence type="ECO:0000256" key="3">
    <source>
        <dbReference type="SAM" id="MobiDB-lite"/>
    </source>
</evidence>
<dbReference type="EMBL" id="PTIZ01000001">
    <property type="protein sequence ID" value="PPK77939.1"/>
    <property type="molecule type" value="Genomic_DNA"/>
</dbReference>
<evidence type="ECO:0000256" key="2">
    <source>
        <dbReference type="ARBA" id="ARBA00022837"/>
    </source>
</evidence>
<dbReference type="Proteomes" id="UP000240010">
    <property type="component" value="Unassembled WGS sequence"/>
</dbReference>